<dbReference type="GO" id="GO:0003993">
    <property type="term" value="F:acid phosphatase activity"/>
    <property type="evidence" value="ECO:0007669"/>
    <property type="project" value="InterPro"/>
</dbReference>
<name>A0A285G3P4_9FIRM</name>
<evidence type="ECO:0000259" key="4">
    <source>
        <dbReference type="Pfam" id="PF16656"/>
    </source>
</evidence>
<dbReference type="Pfam" id="PF16656">
    <property type="entry name" value="Pur_ac_phosph_N"/>
    <property type="match status" value="1"/>
</dbReference>
<protein>
    <submittedName>
        <fullName evidence="5">Purple acid Phosphatase, N-terminal domain</fullName>
    </submittedName>
</protein>
<evidence type="ECO:0000259" key="3">
    <source>
        <dbReference type="Pfam" id="PF00149"/>
    </source>
</evidence>
<sequence>MINYKRRKKLLVGLLLAVTILIGTSLNSFAASNDAWTEAAQTEAAKNGSFEKWSKKWDNLKDDWTQISLTPGANATELNFGWYSKDTDSNPKIKIGKHSDLNDAKELKVVSTSAVKGYRSNKATATGLQENTTYYYSYIKNGRWSQPMIYKTQNTKNFSFIYVGDPQIGSSSRNKATGSLKKQGQDLGCRNDGFNWNNTLNLALSISPKASFILSAGDQVQSRDKKTKNPLYTGNEIEYAAFLSADVLKSVPIATTIGNHDSLSKNYFFHFNNPNTSDLGRTNAGGDHYYTYGNTLFIMLNTNNRNIAEHKEFIERAVYENPNTKWRIVTVHHDIYGSGEHSNEPKIVSLRYNLISIFEKNNIDIVLAGHDHTYSRTFLLKGGRIQRDKMLTGDEFDEYFEGDKSVDNRYNAYLSSVADKDAIKDSNKLSEVVNPEGILYITANSATGSKYYELVDNQQAYIAKRWQRNVPTFSVINIAGNRFTIDTYRTDTMKKIDNTFAIVKTDKN</sequence>
<feature type="chain" id="PRO_5013171081" evidence="2">
    <location>
        <begin position="31"/>
        <end position="508"/>
    </location>
</feature>
<dbReference type="InterPro" id="IPR008963">
    <property type="entry name" value="Purple_acid_Pase-like_N"/>
</dbReference>
<dbReference type="PANTHER" id="PTHR22953">
    <property type="entry name" value="ACID PHOSPHATASE RELATED"/>
    <property type="match status" value="1"/>
</dbReference>
<organism evidence="5 6">
    <name type="scientific">Orenia metallireducens</name>
    <dbReference type="NCBI Taxonomy" id="1413210"/>
    <lineage>
        <taxon>Bacteria</taxon>
        <taxon>Bacillati</taxon>
        <taxon>Bacillota</taxon>
        <taxon>Clostridia</taxon>
        <taxon>Halanaerobiales</taxon>
        <taxon>Halobacteroidaceae</taxon>
        <taxon>Orenia</taxon>
    </lineage>
</organism>
<dbReference type="InterPro" id="IPR029052">
    <property type="entry name" value="Metallo-depent_PP-like"/>
</dbReference>
<dbReference type="Pfam" id="PF00149">
    <property type="entry name" value="Metallophos"/>
    <property type="match status" value="1"/>
</dbReference>
<dbReference type="GO" id="GO:0046872">
    <property type="term" value="F:metal ion binding"/>
    <property type="evidence" value="ECO:0007669"/>
    <property type="project" value="InterPro"/>
</dbReference>
<dbReference type="InterPro" id="IPR015914">
    <property type="entry name" value="PAPs_N"/>
</dbReference>
<feature type="domain" description="Purple acid phosphatase N-terminal" evidence="4">
    <location>
        <begin position="66"/>
        <end position="152"/>
    </location>
</feature>
<evidence type="ECO:0000256" key="2">
    <source>
        <dbReference type="SAM" id="SignalP"/>
    </source>
</evidence>
<dbReference type="RefSeq" id="WP_097016740.1">
    <property type="nucleotide sequence ID" value="NZ_OBDZ01000004.1"/>
</dbReference>
<dbReference type="InterPro" id="IPR004843">
    <property type="entry name" value="Calcineurin-like_PHP"/>
</dbReference>
<dbReference type="InterPro" id="IPR039331">
    <property type="entry name" value="PAPs-like"/>
</dbReference>
<gene>
    <name evidence="5" type="ORF">SAMN06265827_10497</name>
</gene>
<feature type="signal peptide" evidence="2">
    <location>
        <begin position="1"/>
        <end position="30"/>
    </location>
</feature>
<evidence type="ECO:0000313" key="6">
    <source>
        <dbReference type="Proteomes" id="UP000219573"/>
    </source>
</evidence>
<accession>A0A285G3P4</accession>
<dbReference type="OrthoDB" id="9809781at2"/>
<evidence type="ECO:0000256" key="1">
    <source>
        <dbReference type="ARBA" id="ARBA00022729"/>
    </source>
</evidence>
<proteinExistence type="predicted"/>
<evidence type="ECO:0000313" key="5">
    <source>
        <dbReference type="EMBL" id="SNY17146.1"/>
    </source>
</evidence>
<dbReference type="SUPFAM" id="SSF56300">
    <property type="entry name" value="Metallo-dependent phosphatases"/>
    <property type="match status" value="1"/>
</dbReference>
<keyword evidence="6" id="KW-1185">Reference proteome</keyword>
<keyword evidence="1 2" id="KW-0732">Signal</keyword>
<dbReference type="PANTHER" id="PTHR22953:SF153">
    <property type="entry name" value="PURPLE ACID PHOSPHATASE"/>
    <property type="match status" value="1"/>
</dbReference>
<dbReference type="EMBL" id="OBDZ01000004">
    <property type="protein sequence ID" value="SNY17146.1"/>
    <property type="molecule type" value="Genomic_DNA"/>
</dbReference>
<dbReference type="Gene3D" id="3.60.21.10">
    <property type="match status" value="1"/>
</dbReference>
<dbReference type="Proteomes" id="UP000219573">
    <property type="component" value="Unassembled WGS sequence"/>
</dbReference>
<reference evidence="6" key="1">
    <citation type="submission" date="2017-09" db="EMBL/GenBank/DDBJ databases">
        <authorList>
            <person name="Varghese N."/>
            <person name="Submissions S."/>
        </authorList>
    </citation>
    <scope>NUCLEOTIDE SEQUENCE [LARGE SCALE GENOMIC DNA]</scope>
    <source>
        <strain evidence="6">MSL47</strain>
    </source>
</reference>
<feature type="domain" description="Calcineurin-like phosphoesterase" evidence="3">
    <location>
        <begin position="192"/>
        <end position="374"/>
    </location>
</feature>
<dbReference type="SUPFAM" id="SSF49363">
    <property type="entry name" value="Purple acid phosphatase, N-terminal domain"/>
    <property type="match status" value="1"/>
</dbReference>
<dbReference type="Gene3D" id="2.60.40.380">
    <property type="entry name" value="Purple acid phosphatase-like, N-terminal"/>
    <property type="match status" value="1"/>
</dbReference>
<dbReference type="AlphaFoldDB" id="A0A285G3P4"/>